<sequence length="103" mass="12022">MTLSLMHFFKVTTQAELLWVIFGFLAQSMFMMRFLIQWIASERARRSVVPVAFWYFSLAGGLTLLAYAIHRRDPVFIFGQALGTVIYVRNLWLIHAARRLPVE</sequence>
<dbReference type="GO" id="GO:0009245">
    <property type="term" value="P:lipid A biosynthetic process"/>
    <property type="evidence" value="ECO:0007669"/>
    <property type="project" value="InterPro"/>
</dbReference>
<protein>
    <submittedName>
        <fullName evidence="4">Uncharacterized N-terminal domain of lipid-A-disaccharide synthase</fullName>
    </submittedName>
</protein>
<reference evidence="3 5" key="1">
    <citation type="submission" date="2014-09" db="EMBL/GenBank/DDBJ databases">
        <authorList>
            <person name="McGinnis J.M."/>
            <person name="Wolfgang W.J."/>
        </authorList>
    </citation>
    <scope>NUCLEOTIDE SEQUENCE [LARGE SCALE GENOMIC DNA]</scope>
    <source>
        <strain evidence="3 5">5503</strain>
    </source>
</reference>
<proteinExistence type="predicted"/>
<evidence type="ECO:0000313" key="5">
    <source>
        <dbReference type="Proteomes" id="UP000029858"/>
    </source>
</evidence>
<feature type="transmembrane region" description="Helical" evidence="1">
    <location>
        <begin position="17"/>
        <end position="36"/>
    </location>
</feature>
<dbReference type="STRING" id="1545044.SAMN05444276_101991"/>
<dbReference type="Pfam" id="PF07578">
    <property type="entry name" value="LAB_N"/>
    <property type="match status" value="1"/>
</dbReference>
<dbReference type="OrthoDB" id="9793186at2"/>
<keyword evidence="6" id="KW-1185">Reference proteome</keyword>
<evidence type="ECO:0000313" key="6">
    <source>
        <dbReference type="Proteomes" id="UP000182944"/>
    </source>
</evidence>
<feature type="transmembrane region" description="Helical" evidence="1">
    <location>
        <begin position="48"/>
        <end position="69"/>
    </location>
</feature>
<dbReference type="InterPro" id="IPR011499">
    <property type="entry name" value="Lipid_A_biosynth_N"/>
</dbReference>
<organism evidence="3 5">
    <name type="scientific">Paracoccus sanguinis</name>
    <dbReference type="NCBI Taxonomy" id="1545044"/>
    <lineage>
        <taxon>Bacteria</taxon>
        <taxon>Pseudomonadati</taxon>
        <taxon>Pseudomonadota</taxon>
        <taxon>Alphaproteobacteria</taxon>
        <taxon>Rhodobacterales</taxon>
        <taxon>Paracoccaceae</taxon>
        <taxon>Paracoccus</taxon>
    </lineage>
</organism>
<reference evidence="3 5" key="2">
    <citation type="submission" date="2014-10" db="EMBL/GenBank/DDBJ databases">
        <title>Paracoccus sanguinis sp. nov., isolated from clinical specimens of New York State patients.</title>
        <authorList>
            <person name="Mingle L.A."/>
            <person name="Cole J.A."/>
            <person name="Lapierre P."/>
            <person name="Musser K.A."/>
        </authorList>
    </citation>
    <scope>NUCLEOTIDE SEQUENCE [LARGE SCALE GENOMIC DNA]</scope>
    <source>
        <strain evidence="3 5">5503</strain>
    </source>
</reference>
<keyword evidence="1" id="KW-0472">Membrane</keyword>
<dbReference type="Proteomes" id="UP000029858">
    <property type="component" value="Unassembled WGS sequence"/>
</dbReference>
<dbReference type="PIRSF" id="PIRSF028440">
    <property type="entry name" value="UCP_LAB_N"/>
    <property type="match status" value="1"/>
</dbReference>
<name>A0A099G771_9RHOB</name>
<evidence type="ECO:0000313" key="3">
    <source>
        <dbReference type="EMBL" id="KGJ22518.1"/>
    </source>
</evidence>
<keyword evidence="1" id="KW-1133">Transmembrane helix</keyword>
<dbReference type="SMART" id="SM01259">
    <property type="entry name" value="LAB_N"/>
    <property type="match status" value="1"/>
</dbReference>
<reference evidence="4" key="4">
    <citation type="submission" date="2016-10" db="EMBL/GenBank/DDBJ databases">
        <authorList>
            <person name="de Groot N.N."/>
        </authorList>
    </citation>
    <scope>NUCLEOTIDE SEQUENCE [LARGE SCALE GENOMIC DNA]</scope>
    <source>
        <strain evidence="4">DSM 29303</strain>
    </source>
</reference>
<dbReference type="AlphaFoldDB" id="A0A099G771"/>
<feature type="domain" description="Lipid A biosynthesis N-terminal" evidence="2">
    <location>
        <begin position="22"/>
        <end position="93"/>
    </location>
</feature>
<feature type="transmembrane region" description="Helical" evidence="1">
    <location>
        <begin position="75"/>
        <end position="94"/>
    </location>
</feature>
<accession>A0A099G771</accession>
<evidence type="ECO:0000259" key="2">
    <source>
        <dbReference type="SMART" id="SM01259"/>
    </source>
</evidence>
<dbReference type="Proteomes" id="UP000182944">
    <property type="component" value="Unassembled WGS sequence"/>
</dbReference>
<reference evidence="6" key="3">
    <citation type="submission" date="2016-10" db="EMBL/GenBank/DDBJ databases">
        <authorList>
            <person name="Varghese N."/>
            <person name="Submissions S."/>
        </authorList>
    </citation>
    <scope>NUCLEOTIDE SEQUENCE [LARGE SCALE GENOMIC DNA]</scope>
    <source>
        <strain evidence="6">DSM 29303</strain>
    </source>
</reference>
<dbReference type="GO" id="GO:0008915">
    <property type="term" value="F:lipid-A-disaccharide synthase activity"/>
    <property type="evidence" value="ECO:0007669"/>
    <property type="project" value="InterPro"/>
</dbReference>
<dbReference type="InterPro" id="IPR014546">
    <property type="entry name" value="UCP028440_lipidA_biosyn"/>
</dbReference>
<evidence type="ECO:0000313" key="4">
    <source>
        <dbReference type="EMBL" id="SDW44529.1"/>
    </source>
</evidence>
<evidence type="ECO:0000256" key="1">
    <source>
        <dbReference type="SAM" id="Phobius"/>
    </source>
</evidence>
<dbReference type="RefSeq" id="WP_036700532.1">
    <property type="nucleotide sequence ID" value="NZ_CP051542.1"/>
</dbReference>
<gene>
    <name evidence="3" type="ORF">IX56_07640</name>
    <name evidence="4" type="ORF">SAMN05444276_101991</name>
</gene>
<accession>A0A099GF64</accession>
<dbReference type="GO" id="GO:0016020">
    <property type="term" value="C:membrane"/>
    <property type="evidence" value="ECO:0007669"/>
    <property type="project" value="GOC"/>
</dbReference>
<accession>A0A099GKA5</accession>
<keyword evidence="1" id="KW-0812">Transmembrane</keyword>
<dbReference type="Gene3D" id="1.20.1280.290">
    <property type="match status" value="1"/>
</dbReference>
<dbReference type="EMBL" id="FNNA01000001">
    <property type="protein sequence ID" value="SDW44529.1"/>
    <property type="molecule type" value="Genomic_DNA"/>
</dbReference>
<dbReference type="EMBL" id="JRKQ01000029">
    <property type="protein sequence ID" value="KGJ22518.1"/>
    <property type="molecule type" value="Genomic_DNA"/>
</dbReference>